<evidence type="ECO:0000313" key="2">
    <source>
        <dbReference type="EMBL" id="MYN28488.1"/>
    </source>
</evidence>
<name>A0ABW9W3F0_9BURK</name>
<evidence type="ECO:0000256" key="1">
    <source>
        <dbReference type="SAM" id="SignalP"/>
    </source>
</evidence>
<feature type="chain" id="PRO_5045066733" evidence="1">
    <location>
        <begin position="23"/>
        <end position="235"/>
    </location>
</feature>
<dbReference type="Proteomes" id="UP000642144">
    <property type="component" value="Unassembled WGS sequence"/>
</dbReference>
<reference evidence="2 3" key="1">
    <citation type="submission" date="2019-12" db="EMBL/GenBank/DDBJ databases">
        <title>Novel species isolated from a subtropical stream in China.</title>
        <authorList>
            <person name="Lu H."/>
        </authorList>
    </citation>
    <scope>NUCLEOTIDE SEQUENCE [LARGE SCALE GENOMIC DNA]</scope>
    <source>
        <strain evidence="2 3">CY42W</strain>
    </source>
</reference>
<keyword evidence="1" id="KW-0732">Signal</keyword>
<dbReference type="RefSeq" id="WP_161056311.1">
    <property type="nucleotide sequence ID" value="NZ_WWCT01000016.1"/>
</dbReference>
<protein>
    <submittedName>
        <fullName evidence="2">Uncharacterized protein</fullName>
    </submittedName>
</protein>
<dbReference type="EMBL" id="WWCT01000016">
    <property type="protein sequence ID" value="MYN28488.1"/>
    <property type="molecule type" value="Genomic_DNA"/>
</dbReference>
<feature type="signal peptide" evidence="1">
    <location>
        <begin position="1"/>
        <end position="22"/>
    </location>
</feature>
<gene>
    <name evidence="2" type="ORF">GTP69_18930</name>
</gene>
<sequence>MTLQRQLIAAAAGALLLAQAQAQNGPELSLSGQPRSWLVQGRAWQSEGYEGARWGMSVEQVKAVIAAAHPQALATLKQQTDLETRTLGMAVVLPSLAPGPGPVTISYVFGATRHGLIAVHLTWVQPGNPSEPQRQALLKAGTELASGLVGFRWPELGTTRGQVRGPGALVLFSGRDPAGGGVEIRLDGISYDVERRGAPGQTDHKTAPPGPAGLRLSYVASLDNPDVYQIPPGSF</sequence>
<accession>A0ABW9W3F0</accession>
<comment type="caution">
    <text evidence="2">The sequence shown here is derived from an EMBL/GenBank/DDBJ whole genome shotgun (WGS) entry which is preliminary data.</text>
</comment>
<evidence type="ECO:0000313" key="3">
    <source>
        <dbReference type="Proteomes" id="UP000642144"/>
    </source>
</evidence>
<keyword evidence="3" id="KW-1185">Reference proteome</keyword>
<proteinExistence type="predicted"/>
<organism evidence="2 3">
    <name type="scientific">Duganella levis</name>
    <dbReference type="NCBI Taxonomy" id="2692169"/>
    <lineage>
        <taxon>Bacteria</taxon>
        <taxon>Pseudomonadati</taxon>
        <taxon>Pseudomonadota</taxon>
        <taxon>Betaproteobacteria</taxon>
        <taxon>Burkholderiales</taxon>
        <taxon>Oxalobacteraceae</taxon>
        <taxon>Telluria group</taxon>
        <taxon>Duganella</taxon>
    </lineage>
</organism>